<dbReference type="Pfam" id="PF02687">
    <property type="entry name" value="FtsX"/>
    <property type="match status" value="1"/>
</dbReference>
<name>A0A7I9VI18_9BACT</name>
<evidence type="ECO:0000313" key="11">
    <source>
        <dbReference type="Proteomes" id="UP000503640"/>
    </source>
</evidence>
<feature type="transmembrane region" description="Helical" evidence="7">
    <location>
        <begin position="294"/>
        <end position="320"/>
    </location>
</feature>
<comment type="subcellular location">
    <subcellularLocation>
        <location evidence="1">Cell membrane</location>
        <topology evidence="1">Multi-pass membrane protein</topology>
    </subcellularLocation>
</comment>
<dbReference type="RefSeq" id="WP_176062563.1">
    <property type="nucleotide sequence ID" value="NZ_BJTG01000001.1"/>
</dbReference>
<feature type="transmembrane region" description="Helical" evidence="7">
    <location>
        <begin position="341"/>
        <end position="367"/>
    </location>
</feature>
<organism evidence="10 11">
    <name type="scientific">Anaeromyxobacter diazotrophicus</name>
    <dbReference type="NCBI Taxonomy" id="2590199"/>
    <lineage>
        <taxon>Bacteria</taxon>
        <taxon>Pseudomonadati</taxon>
        <taxon>Myxococcota</taxon>
        <taxon>Myxococcia</taxon>
        <taxon>Myxococcales</taxon>
        <taxon>Cystobacterineae</taxon>
        <taxon>Anaeromyxobacteraceae</taxon>
        <taxon>Anaeromyxobacter</taxon>
    </lineage>
</organism>
<dbReference type="Pfam" id="PF12704">
    <property type="entry name" value="MacB_PCD"/>
    <property type="match status" value="1"/>
</dbReference>
<reference evidence="11" key="1">
    <citation type="journal article" date="2020" name="Appl. Environ. Microbiol.">
        <title>Diazotrophic Anaeromyxobacter Isolates from Soils.</title>
        <authorList>
            <person name="Masuda Y."/>
            <person name="Yamanaka H."/>
            <person name="Xu Z.X."/>
            <person name="Shiratori Y."/>
            <person name="Aono T."/>
            <person name="Amachi S."/>
            <person name="Senoo K."/>
            <person name="Itoh H."/>
        </authorList>
    </citation>
    <scope>NUCLEOTIDE SEQUENCE [LARGE SCALE GENOMIC DNA]</scope>
    <source>
        <strain evidence="11">R267</strain>
    </source>
</reference>
<feature type="transmembrane region" description="Helical" evidence="7">
    <location>
        <begin position="404"/>
        <end position="423"/>
    </location>
</feature>
<comment type="similarity">
    <text evidence="2">Belongs to the ABC-4 integral membrane protein family. LolC/E subfamily.</text>
</comment>
<feature type="transmembrane region" description="Helical" evidence="7">
    <location>
        <begin position="21"/>
        <end position="40"/>
    </location>
</feature>
<accession>A0A7I9VI18</accession>
<dbReference type="Proteomes" id="UP000503640">
    <property type="component" value="Unassembled WGS sequence"/>
</dbReference>
<proteinExistence type="inferred from homology"/>
<dbReference type="InterPro" id="IPR051447">
    <property type="entry name" value="Lipoprotein-release_system"/>
</dbReference>
<sequence>MILVDLQIAGRNLLKHTKRNLLLGGAIATVTLLLVVMGGLTQGMRSAMLESATTLMTGHVNVGGFYKVTSGTSAPLVSDYPRVLADTRRLVPELDYFTVRVRGWAKGVSERASMDLVLGGVDIAQEVAFRRMIQVKEGDLGELAQPNTLLLFEDQARKLEVQVGDVVTLSAPTARGVNNTADLRVAAVARNIGILSSFSAFMPAETLRRLYQLNDTTTGAIHLYLKEPARDSQVAARLRSGLAQAGYRVMDPDPRPYWEKLFAKVNAEDWTGQKLDVTTWEDEMTFLSWILKAILGLTGVLIFILLVIVVVGILNTLAIAIRERTREIGTLRAIGMQRRKVLWLFLLEAALLGLCGTVAGAVAGVALCAAVDAAHLAVPESVQMFLMQQHLTLAVQAKAVLEDVLFVAAVTTLAALLPAFHAARLRPVTAMHHIG</sequence>
<evidence type="ECO:0000256" key="2">
    <source>
        <dbReference type="ARBA" id="ARBA00005236"/>
    </source>
</evidence>
<keyword evidence="6 7" id="KW-0472">Membrane</keyword>
<feature type="domain" description="ABC3 transporter permease C-terminal" evidence="8">
    <location>
        <begin position="300"/>
        <end position="425"/>
    </location>
</feature>
<evidence type="ECO:0000259" key="9">
    <source>
        <dbReference type="Pfam" id="PF12704"/>
    </source>
</evidence>
<evidence type="ECO:0000256" key="4">
    <source>
        <dbReference type="ARBA" id="ARBA00022692"/>
    </source>
</evidence>
<protein>
    <submittedName>
        <fullName evidence="10">ABC transporter permease</fullName>
    </submittedName>
</protein>
<evidence type="ECO:0000256" key="6">
    <source>
        <dbReference type="ARBA" id="ARBA00023136"/>
    </source>
</evidence>
<feature type="domain" description="MacB-like periplasmic core" evidence="9">
    <location>
        <begin position="31"/>
        <end position="239"/>
    </location>
</feature>
<dbReference type="EMBL" id="BJTG01000001">
    <property type="protein sequence ID" value="GEJ55760.1"/>
    <property type="molecule type" value="Genomic_DNA"/>
</dbReference>
<keyword evidence="5 7" id="KW-1133">Transmembrane helix</keyword>
<evidence type="ECO:0000256" key="7">
    <source>
        <dbReference type="SAM" id="Phobius"/>
    </source>
</evidence>
<dbReference type="InterPro" id="IPR025857">
    <property type="entry name" value="MacB_PCD"/>
</dbReference>
<gene>
    <name evidence="10" type="ORF">AMYX_05010</name>
</gene>
<dbReference type="PANTHER" id="PTHR30489">
    <property type="entry name" value="LIPOPROTEIN-RELEASING SYSTEM TRANSMEMBRANE PROTEIN LOLE"/>
    <property type="match status" value="1"/>
</dbReference>
<dbReference type="InterPro" id="IPR003838">
    <property type="entry name" value="ABC3_permease_C"/>
</dbReference>
<evidence type="ECO:0000259" key="8">
    <source>
        <dbReference type="Pfam" id="PF02687"/>
    </source>
</evidence>
<evidence type="ECO:0000313" key="10">
    <source>
        <dbReference type="EMBL" id="GEJ55760.1"/>
    </source>
</evidence>
<dbReference type="GO" id="GO:0044874">
    <property type="term" value="P:lipoprotein localization to outer membrane"/>
    <property type="evidence" value="ECO:0007669"/>
    <property type="project" value="TreeGrafter"/>
</dbReference>
<dbReference type="PANTHER" id="PTHR30489:SF0">
    <property type="entry name" value="LIPOPROTEIN-RELEASING SYSTEM TRANSMEMBRANE PROTEIN LOLE"/>
    <property type="match status" value="1"/>
</dbReference>
<keyword evidence="4 7" id="KW-0812">Transmembrane</keyword>
<dbReference type="AlphaFoldDB" id="A0A7I9VI18"/>
<dbReference type="GO" id="GO:0098797">
    <property type="term" value="C:plasma membrane protein complex"/>
    <property type="evidence" value="ECO:0007669"/>
    <property type="project" value="TreeGrafter"/>
</dbReference>
<evidence type="ECO:0000256" key="5">
    <source>
        <dbReference type="ARBA" id="ARBA00022989"/>
    </source>
</evidence>
<evidence type="ECO:0000256" key="1">
    <source>
        <dbReference type="ARBA" id="ARBA00004651"/>
    </source>
</evidence>
<keyword evidence="11" id="KW-1185">Reference proteome</keyword>
<comment type="caution">
    <text evidence="10">The sequence shown here is derived from an EMBL/GenBank/DDBJ whole genome shotgun (WGS) entry which is preliminary data.</text>
</comment>
<evidence type="ECO:0000256" key="3">
    <source>
        <dbReference type="ARBA" id="ARBA00022475"/>
    </source>
</evidence>
<keyword evidence="3" id="KW-1003">Cell membrane</keyword>